<proteinExistence type="predicted"/>
<feature type="transmembrane region" description="Helical" evidence="1">
    <location>
        <begin position="172"/>
        <end position="196"/>
    </location>
</feature>
<feature type="transmembrane region" description="Helical" evidence="1">
    <location>
        <begin position="310"/>
        <end position="330"/>
    </location>
</feature>
<evidence type="ECO:0000313" key="3">
    <source>
        <dbReference type="Proteomes" id="UP001204579"/>
    </source>
</evidence>
<dbReference type="EMBL" id="JANRHJ010000002">
    <property type="protein sequence ID" value="MCR8872912.1"/>
    <property type="molecule type" value="Genomic_DNA"/>
</dbReference>
<accession>A0AAW5N106</accession>
<feature type="transmembrane region" description="Helical" evidence="1">
    <location>
        <begin position="7"/>
        <end position="25"/>
    </location>
</feature>
<dbReference type="Proteomes" id="UP001204579">
    <property type="component" value="Unassembled WGS sequence"/>
</dbReference>
<feature type="transmembrane region" description="Helical" evidence="1">
    <location>
        <begin position="98"/>
        <end position="118"/>
    </location>
</feature>
<dbReference type="InterPro" id="IPR049458">
    <property type="entry name" value="EpsG-like"/>
</dbReference>
<sequence>MKTISIIIFLLYPILSVPFFIIGILNRQRWAFILCALFMGLLAILYPPAGDLYRYAEDFNLYKDCDWSTFTILLVFKFDYFLPFISFCIGKLGGTVELTRFIFTFLSYYLLFDLFLLIVKDNKSLLERNIYICALIILVPLTFWTFLFRYFFAAAFLLNGTYRWFFYNEKKGLFLIGFSILVHVSYIPFIFLCWFAKSRFFKFHYIIVIILFALAFILDTASLGEKLLTILPFSDSLVEHIFEYIDGSQSEDTTKNFSLLQMLVFYISNFVSFYIYYVYIRIYRLNYNIYMNLVNLMLIMLLVTASFPVIFGRLTLINLFLIKISMLISYLKTGKLTRYFKYMCYATIFLFAISCWQKRFFLSVSFESKIFTSTLYDILTFSYSEDWVNSNLDEEGDFYKRLG</sequence>
<keyword evidence="1" id="KW-0472">Membrane</keyword>
<dbReference type="AlphaFoldDB" id="A0AAW5N106"/>
<feature type="transmembrane region" description="Helical" evidence="1">
    <location>
        <begin position="259"/>
        <end position="280"/>
    </location>
</feature>
<feature type="transmembrane region" description="Helical" evidence="1">
    <location>
        <begin position="130"/>
        <end position="152"/>
    </location>
</feature>
<reference evidence="2 3" key="1">
    <citation type="submission" date="2022-08" db="EMBL/GenBank/DDBJ databases">
        <authorList>
            <person name="Zeman M."/>
            <person name="Kubasova T."/>
        </authorList>
    </citation>
    <scope>NUCLEOTIDE SEQUENCE [LARGE SCALE GENOMIC DNA]</scope>
    <source>
        <strain evidence="2 3">ET62</strain>
    </source>
</reference>
<comment type="caution">
    <text evidence="2">The sequence shown here is derived from an EMBL/GenBank/DDBJ whole genome shotgun (WGS) entry which is preliminary data.</text>
</comment>
<protein>
    <submittedName>
        <fullName evidence="2">EpsG family protein</fullName>
    </submittedName>
</protein>
<keyword evidence="3" id="KW-1185">Reference proteome</keyword>
<name>A0AAW5N106_9BACT</name>
<dbReference type="Pfam" id="PF14897">
    <property type="entry name" value="EpsG"/>
    <property type="match status" value="1"/>
</dbReference>
<evidence type="ECO:0000313" key="2">
    <source>
        <dbReference type="EMBL" id="MCR8872912.1"/>
    </source>
</evidence>
<keyword evidence="1" id="KW-0812">Transmembrane</keyword>
<keyword evidence="1" id="KW-1133">Transmembrane helix</keyword>
<feature type="transmembrane region" description="Helical" evidence="1">
    <location>
        <begin position="287"/>
        <end position="304"/>
    </location>
</feature>
<feature type="transmembrane region" description="Helical" evidence="1">
    <location>
        <begin position="203"/>
        <end position="224"/>
    </location>
</feature>
<organism evidence="2 3">
    <name type="scientific">Phocaeicola barnesiae</name>
    <dbReference type="NCBI Taxonomy" id="376804"/>
    <lineage>
        <taxon>Bacteria</taxon>
        <taxon>Pseudomonadati</taxon>
        <taxon>Bacteroidota</taxon>
        <taxon>Bacteroidia</taxon>
        <taxon>Bacteroidales</taxon>
        <taxon>Bacteroidaceae</taxon>
        <taxon>Phocaeicola</taxon>
    </lineage>
</organism>
<gene>
    <name evidence="2" type="ORF">NW209_02560</name>
</gene>
<feature type="transmembrane region" description="Helical" evidence="1">
    <location>
        <begin position="31"/>
        <end position="49"/>
    </location>
</feature>
<evidence type="ECO:0000256" key="1">
    <source>
        <dbReference type="SAM" id="Phobius"/>
    </source>
</evidence>